<name>A0ABN2JYZ6_9MICO</name>
<protein>
    <recommendedName>
        <fullName evidence="3">DUF2191 domain-containing protein</fullName>
    </recommendedName>
</protein>
<evidence type="ECO:0000313" key="2">
    <source>
        <dbReference type="Proteomes" id="UP001501475"/>
    </source>
</evidence>
<organism evidence="1 2">
    <name type="scientific">Nostocoides vanveenii</name>
    <dbReference type="NCBI Taxonomy" id="330835"/>
    <lineage>
        <taxon>Bacteria</taxon>
        <taxon>Bacillati</taxon>
        <taxon>Actinomycetota</taxon>
        <taxon>Actinomycetes</taxon>
        <taxon>Micrococcales</taxon>
        <taxon>Intrasporangiaceae</taxon>
        <taxon>Nostocoides</taxon>
    </lineage>
</organism>
<proteinExistence type="predicted"/>
<keyword evidence="2" id="KW-1185">Reference proteome</keyword>
<dbReference type="Proteomes" id="UP001501475">
    <property type="component" value="Unassembled WGS sequence"/>
</dbReference>
<evidence type="ECO:0000313" key="1">
    <source>
        <dbReference type="EMBL" id="GAA1743930.1"/>
    </source>
</evidence>
<evidence type="ECO:0008006" key="3">
    <source>
        <dbReference type="Google" id="ProtNLM"/>
    </source>
</evidence>
<accession>A0ABN2JYZ6</accession>
<dbReference type="RefSeq" id="WP_344060493.1">
    <property type="nucleotide sequence ID" value="NZ_BAAAPN010000002.1"/>
</dbReference>
<comment type="caution">
    <text evidence="1">The sequence shown here is derived from an EMBL/GenBank/DDBJ whole genome shotgun (WGS) entry which is preliminary data.</text>
</comment>
<dbReference type="EMBL" id="BAAAPN010000002">
    <property type="protein sequence ID" value="GAA1743930.1"/>
    <property type="molecule type" value="Genomic_DNA"/>
</dbReference>
<sequence>MRTTVTIDDELLRRARAEALASGRSLGDIVDDGLRVLFGTRDRGARGTVTLPTFGGSGLRPGVDLEDKDALAELLDLPGEQHAAG</sequence>
<gene>
    <name evidence="1" type="ORF">GCM10009810_00800</name>
</gene>
<reference evidence="1 2" key="1">
    <citation type="journal article" date="2019" name="Int. J. Syst. Evol. Microbiol.">
        <title>The Global Catalogue of Microorganisms (GCM) 10K type strain sequencing project: providing services to taxonomists for standard genome sequencing and annotation.</title>
        <authorList>
            <consortium name="The Broad Institute Genomics Platform"/>
            <consortium name="The Broad Institute Genome Sequencing Center for Infectious Disease"/>
            <person name="Wu L."/>
            <person name="Ma J."/>
        </authorList>
    </citation>
    <scope>NUCLEOTIDE SEQUENCE [LARGE SCALE GENOMIC DNA]</scope>
    <source>
        <strain evidence="1 2">JCM 15591</strain>
    </source>
</reference>